<evidence type="ECO:0000313" key="2">
    <source>
        <dbReference type="EMBL" id="AYB32295.1"/>
    </source>
</evidence>
<dbReference type="OrthoDB" id="952442at2"/>
<keyword evidence="3" id="KW-1185">Reference proteome</keyword>
<name>A0A385SQP9_9BACT</name>
<dbReference type="SUPFAM" id="SSF56925">
    <property type="entry name" value="OMPA-like"/>
    <property type="match status" value="1"/>
</dbReference>
<dbReference type="RefSeq" id="WP_119755550.1">
    <property type="nucleotide sequence ID" value="NZ_CP032382.1"/>
</dbReference>
<dbReference type="AlphaFoldDB" id="A0A385SQP9"/>
<dbReference type="KEGG" id="chk:D4L85_17710"/>
<protein>
    <submittedName>
        <fullName evidence="2">PorT family protein</fullName>
    </submittedName>
</protein>
<sequence>MRTSAIVILSFIAITAFGQKNFRPGYILKEADTVRGAVQYREGSAAFGKCTFQATGQTEAITYAPTEIKGFGYETRHFKSVVIRHEYQFVEIIVQGRANLLRRGQDYFVQKDTALVALTSTTTDVFISGRQYKNEDKNFANRLNGLFSDCPTFKGGLEKINLFTLSPPQVESKFSDVVSAYNTCLDGPSKKHQIAKDKKAFSWGAVTGVVMANADGYLTTLNLGTLDFKSNPSVTAGLFLDLVNPRFSEKFHFRLEANYLKAKLTATKLYPATNPTYPDDNSIVTLEYSAINVPITFGYNFSTGNFSPYLRGGFSPIFLVSKKFGRTIDYGDPSKKDYESPEFVPLVSTTLTFCLSAGADYKIGKHTTFAEVRYEPKVQMLFGSDPSNTSKVGYLKFLVGIRF</sequence>
<dbReference type="InterPro" id="IPR025665">
    <property type="entry name" value="Beta-barrel_OMP_2"/>
</dbReference>
<feature type="domain" description="Outer membrane protein beta-barrel" evidence="1">
    <location>
        <begin position="199"/>
        <end position="374"/>
    </location>
</feature>
<dbReference type="Gene3D" id="2.40.160.20">
    <property type="match status" value="1"/>
</dbReference>
<dbReference type="Proteomes" id="UP000266183">
    <property type="component" value="Chromosome"/>
</dbReference>
<dbReference type="Pfam" id="PF13568">
    <property type="entry name" value="OMP_b-brl_2"/>
    <property type="match status" value="1"/>
</dbReference>
<dbReference type="EMBL" id="CP032382">
    <property type="protein sequence ID" value="AYB32295.1"/>
    <property type="molecule type" value="Genomic_DNA"/>
</dbReference>
<proteinExistence type="predicted"/>
<evidence type="ECO:0000259" key="1">
    <source>
        <dbReference type="Pfam" id="PF13568"/>
    </source>
</evidence>
<evidence type="ECO:0000313" key="3">
    <source>
        <dbReference type="Proteomes" id="UP000266183"/>
    </source>
</evidence>
<gene>
    <name evidence="2" type="ORF">D4L85_17710</name>
</gene>
<organism evidence="2 3">
    <name type="scientific">Chryseolinea soli</name>
    <dbReference type="NCBI Taxonomy" id="2321403"/>
    <lineage>
        <taxon>Bacteria</taxon>
        <taxon>Pseudomonadati</taxon>
        <taxon>Bacteroidota</taxon>
        <taxon>Cytophagia</taxon>
        <taxon>Cytophagales</taxon>
        <taxon>Fulvivirgaceae</taxon>
        <taxon>Chryseolinea</taxon>
    </lineage>
</organism>
<dbReference type="InterPro" id="IPR011250">
    <property type="entry name" value="OMP/PagP_B-barrel"/>
</dbReference>
<accession>A0A385SQP9</accession>
<reference evidence="3" key="1">
    <citation type="submission" date="2018-09" db="EMBL/GenBank/DDBJ databases">
        <title>Chryseolinea sp. KIS68-18 isolated from soil.</title>
        <authorList>
            <person name="Weon H.-Y."/>
            <person name="Kwon S.-W."/>
            <person name="Lee S.A."/>
        </authorList>
    </citation>
    <scope>NUCLEOTIDE SEQUENCE [LARGE SCALE GENOMIC DNA]</scope>
    <source>
        <strain evidence="3">KIS68-18</strain>
    </source>
</reference>